<keyword evidence="3" id="KW-1185">Reference proteome</keyword>
<evidence type="ECO:0000256" key="1">
    <source>
        <dbReference type="SAM" id="Coils"/>
    </source>
</evidence>
<dbReference type="OrthoDB" id="9816422at2"/>
<protein>
    <submittedName>
        <fullName evidence="2">Type IV secretion system protein VirB4</fullName>
    </submittedName>
</protein>
<dbReference type="AlphaFoldDB" id="A0A4R6DTS3"/>
<dbReference type="SUPFAM" id="SSF52540">
    <property type="entry name" value="P-loop containing nucleoside triphosphate hydrolases"/>
    <property type="match status" value="1"/>
</dbReference>
<accession>A0A4R6DTS3</accession>
<reference evidence="2 3" key="1">
    <citation type="submission" date="2019-03" db="EMBL/GenBank/DDBJ databases">
        <title>Genomic analyses of the natural microbiome of Caenorhabditis elegans.</title>
        <authorList>
            <person name="Samuel B."/>
        </authorList>
    </citation>
    <scope>NUCLEOTIDE SEQUENCE [LARGE SCALE GENOMIC DNA]</scope>
    <source>
        <strain evidence="2 3">BIGb0156</strain>
    </source>
</reference>
<dbReference type="RefSeq" id="WP_133462470.1">
    <property type="nucleotide sequence ID" value="NZ_SNVX01000028.1"/>
</dbReference>
<keyword evidence="1" id="KW-0175">Coiled coil</keyword>
<sequence length="859" mass="96801">MPSGSFNEHLNIAGHDKGAVYTYTGTVLGGLALTGLDPSSVTEPVRKSISAILRNVFQLLPADVTVSEYYLHHEGAKVKLADRKHPRSQMLSKRRQSFSNKVRNLNNSFLYWVIEIAPTEDLNSVFSLSFAKNLFNSAFDAEARKRIALVFSEKNAFKIEMDEFDKQCRKLQETLRDLDLRLSFFSPDNVTLDVEGIWRLSKFMANFNPRYLKSKPCPVPAKCWDQYTLDAGGISSVTIDGVPMLKIEAAEPVYVRIASILQQGKESVPEAVWASDASGTRPTLLRGNYVYFNRFKTVSAFKRSLILTSKENELFRSQLRFSDLMANRTGEEKLKQKVNENPHLKKMQDELMDASNSPDRIGEYLSSIAVFNTDPYKLIDAAKEVDRVVSDSMTVVWEGVGLEDAYLAMQVGSAKSSYRSMIYNSSQVGAASLFYRSHQGIKTWQKGFETEEAVYIFESDDGVLFYYTPVVGEKMLVIGVGPTRSGKSFLKNVIASHFAKLGGMYSAIDIDQGTIPVANFFQEDGAAFTLSDEAEQGFNCFAMAESEDDQEFIEHLVDQIKMMAKFNEREDDRYLKPEETTELVEAIKMRLRNQFSEQAGMLSANTLSSLMQKCSPGIRSKMAMFFEGGIYAKLFDNAKDAIGVIDKTVSVYNLAAVKDNHKVAQLIQHEIFFRIVRLFESPKYREVPKILDIDEAQYSLSVPGAADWAIRKSRTWFKHGGGMSFWTQTPSHYSNLKEWETLRSSASVFIFMADPNGSTKEYMDTFGISADQVEIIKNLKRARQAFIIIPEAQIAKVINLIVESEQYAICTSTAHEAAMAQRIYQETDNIDEAVNRIVEGLNLPATPLETDEEMETLYL</sequence>
<dbReference type="Proteomes" id="UP000295530">
    <property type="component" value="Unassembled WGS sequence"/>
</dbReference>
<comment type="caution">
    <text evidence="2">The sequence shown here is derived from an EMBL/GenBank/DDBJ whole genome shotgun (WGS) entry which is preliminary data.</text>
</comment>
<gene>
    <name evidence="2" type="ORF">EC847_12825</name>
</gene>
<organism evidence="2 3">
    <name type="scientific">Scandinavium goeteborgense</name>
    <dbReference type="NCBI Taxonomy" id="1851514"/>
    <lineage>
        <taxon>Bacteria</taxon>
        <taxon>Pseudomonadati</taxon>
        <taxon>Pseudomonadota</taxon>
        <taxon>Gammaproteobacteria</taxon>
        <taxon>Enterobacterales</taxon>
        <taxon>Enterobacteriaceae</taxon>
        <taxon>Scandinavium</taxon>
    </lineage>
</organism>
<dbReference type="EMBL" id="SNVX01000028">
    <property type="protein sequence ID" value="TDN48074.1"/>
    <property type="molecule type" value="Genomic_DNA"/>
</dbReference>
<dbReference type="InterPro" id="IPR027417">
    <property type="entry name" value="P-loop_NTPase"/>
</dbReference>
<proteinExistence type="predicted"/>
<dbReference type="Gene3D" id="3.40.50.300">
    <property type="entry name" value="P-loop containing nucleotide triphosphate hydrolases"/>
    <property type="match status" value="1"/>
</dbReference>
<name>A0A4R6DTS3_SCAGO</name>
<feature type="coiled-coil region" evidence="1">
    <location>
        <begin position="154"/>
        <end position="181"/>
    </location>
</feature>
<evidence type="ECO:0000313" key="3">
    <source>
        <dbReference type="Proteomes" id="UP000295530"/>
    </source>
</evidence>
<evidence type="ECO:0000313" key="2">
    <source>
        <dbReference type="EMBL" id="TDN48074.1"/>
    </source>
</evidence>